<dbReference type="Gene3D" id="3.90.245.10">
    <property type="entry name" value="Ribonucleoside hydrolase-like"/>
    <property type="match status" value="1"/>
</dbReference>
<dbReference type="InterPro" id="IPR001910">
    <property type="entry name" value="Inosine/uridine_hydrolase_dom"/>
</dbReference>
<organism evidence="5 6">
    <name type="scientific">Torulaspora globosa</name>
    <dbReference type="NCBI Taxonomy" id="48254"/>
    <lineage>
        <taxon>Eukaryota</taxon>
        <taxon>Fungi</taxon>
        <taxon>Dikarya</taxon>
        <taxon>Ascomycota</taxon>
        <taxon>Saccharomycotina</taxon>
        <taxon>Saccharomycetes</taxon>
        <taxon>Saccharomycetales</taxon>
        <taxon>Saccharomycetaceae</taxon>
        <taxon>Torulaspora</taxon>
    </lineage>
</organism>
<dbReference type="GO" id="GO:0006152">
    <property type="term" value="P:purine nucleoside catabolic process"/>
    <property type="evidence" value="ECO:0007669"/>
    <property type="project" value="TreeGrafter"/>
</dbReference>
<comment type="similarity">
    <text evidence="1">Belongs to the IUNH family.</text>
</comment>
<dbReference type="AlphaFoldDB" id="A0A7H9HLQ6"/>
<dbReference type="CDD" id="cd02651">
    <property type="entry name" value="nuc_hydro_IU_UC_XIUA"/>
    <property type="match status" value="1"/>
</dbReference>
<dbReference type="PANTHER" id="PTHR12304">
    <property type="entry name" value="INOSINE-URIDINE PREFERRING NUCLEOSIDE HYDROLASE"/>
    <property type="match status" value="1"/>
</dbReference>
<accession>A0A7H9HLQ6</accession>
<dbReference type="GO" id="GO:0045437">
    <property type="term" value="F:uridine nucleosidase activity"/>
    <property type="evidence" value="ECO:0007669"/>
    <property type="project" value="UniProtKB-ARBA"/>
</dbReference>
<feature type="domain" description="Inosine/uridine-preferring nucleoside hydrolase" evidence="4">
    <location>
        <begin position="8"/>
        <end position="321"/>
    </location>
</feature>
<dbReference type="GO" id="GO:0005829">
    <property type="term" value="C:cytosol"/>
    <property type="evidence" value="ECO:0007669"/>
    <property type="project" value="TreeGrafter"/>
</dbReference>
<sequence>MTISTIPIWLDCDPGHDDVIAILLSCFHPAFKLVGLSASYGNAPLENTTYNARSVITAFGKGHEITVYPGAKKPWVFEPEYASDVHGSSGLDGTTLLPVPDCELNVQESYLDAIEKAIMDYSGEISLVSTGALTSVATLLRERPHLKKLIKYISIMGGGFGVGNRNSNDSAEFNIWIDPHAANFIFSDPDIKNKCILLPLNVTHKALATVEVQNRIHANGRSNMRKLFYELFKFFEHCYKDAQGFDHPPTHDPLTLMPLLEFYGWEASSVIQFNYRRLDIYAIEDSNSRDLGKTCILKEYELSEGVGTMVGFDLNIEYFWEQVYNALNQAEKVSTIE</sequence>
<dbReference type="SUPFAM" id="SSF53590">
    <property type="entry name" value="Nucleoside hydrolase"/>
    <property type="match status" value="1"/>
</dbReference>
<dbReference type="OrthoDB" id="432381at2759"/>
<dbReference type="InterPro" id="IPR023186">
    <property type="entry name" value="IUNH"/>
</dbReference>
<evidence type="ECO:0000313" key="6">
    <source>
        <dbReference type="Proteomes" id="UP000510647"/>
    </source>
</evidence>
<name>A0A7H9HLQ6_9SACH</name>
<dbReference type="Pfam" id="PF01156">
    <property type="entry name" value="IU_nuc_hydro"/>
    <property type="match status" value="1"/>
</dbReference>
<evidence type="ECO:0000313" key="5">
    <source>
        <dbReference type="EMBL" id="QLQ78260.1"/>
    </source>
</evidence>
<protein>
    <recommendedName>
        <fullName evidence="4">Inosine/uridine-preferring nucleoside hydrolase domain-containing protein</fullName>
    </recommendedName>
</protein>
<dbReference type="InterPro" id="IPR015910">
    <property type="entry name" value="I/U_nuclsd_hydro_CS"/>
</dbReference>
<dbReference type="Proteomes" id="UP000510647">
    <property type="component" value="Chromosome 1"/>
</dbReference>
<keyword evidence="6" id="KW-1185">Reference proteome</keyword>
<evidence type="ECO:0000256" key="3">
    <source>
        <dbReference type="ARBA" id="ARBA00023295"/>
    </source>
</evidence>
<keyword evidence="2" id="KW-0378">Hydrolase</keyword>
<dbReference type="PANTHER" id="PTHR12304:SF4">
    <property type="entry name" value="URIDINE NUCLEOSIDASE"/>
    <property type="match status" value="1"/>
</dbReference>
<proteinExistence type="inferred from homology"/>
<gene>
    <name evidence="5" type="ORF">HG537_0A05070</name>
</gene>
<dbReference type="GO" id="GO:0008477">
    <property type="term" value="F:purine nucleosidase activity"/>
    <property type="evidence" value="ECO:0007669"/>
    <property type="project" value="TreeGrafter"/>
</dbReference>
<evidence type="ECO:0000259" key="4">
    <source>
        <dbReference type="Pfam" id="PF01156"/>
    </source>
</evidence>
<dbReference type="PROSITE" id="PS01247">
    <property type="entry name" value="IUNH"/>
    <property type="match status" value="1"/>
</dbReference>
<keyword evidence="3" id="KW-0326">Glycosidase</keyword>
<reference evidence="5 6" key="1">
    <citation type="submission" date="2020-06" db="EMBL/GenBank/DDBJ databases">
        <title>The yeast mating-type switching endonuclease HO is a domesticated member of an unorthodox homing genetic element family.</title>
        <authorList>
            <person name="Coughlan A.Y."/>
            <person name="Lombardi L."/>
            <person name="Braun-Galleani S."/>
            <person name="Martos A.R."/>
            <person name="Galeote V."/>
            <person name="Bigey F."/>
            <person name="Dequin S."/>
            <person name="Byrne K.P."/>
            <person name="Wolfe K.H."/>
        </authorList>
    </citation>
    <scope>NUCLEOTIDE SEQUENCE [LARGE SCALE GENOMIC DNA]</scope>
    <source>
        <strain evidence="5 6">CBS2947</strain>
    </source>
</reference>
<evidence type="ECO:0000256" key="2">
    <source>
        <dbReference type="ARBA" id="ARBA00022801"/>
    </source>
</evidence>
<dbReference type="EMBL" id="CP059267">
    <property type="protein sequence ID" value="QLQ78260.1"/>
    <property type="molecule type" value="Genomic_DNA"/>
</dbReference>
<dbReference type="InterPro" id="IPR036452">
    <property type="entry name" value="Ribo_hydro-like"/>
</dbReference>
<evidence type="ECO:0000256" key="1">
    <source>
        <dbReference type="ARBA" id="ARBA00009176"/>
    </source>
</evidence>